<evidence type="ECO:0000256" key="5">
    <source>
        <dbReference type="SAM" id="MobiDB-lite"/>
    </source>
</evidence>
<dbReference type="CDD" id="cd00067">
    <property type="entry name" value="GAL4"/>
    <property type="match status" value="1"/>
</dbReference>
<dbReference type="PROSITE" id="PS00463">
    <property type="entry name" value="ZN2_CY6_FUNGAL_1"/>
    <property type="match status" value="1"/>
</dbReference>
<organism evidence="7 8">
    <name type="scientific">Aspergillus kawachii</name>
    <name type="common">White koji mold</name>
    <name type="synonym">Aspergillus awamori var. kawachi</name>
    <dbReference type="NCBI Taxonomy" id="1069201"/>
    <lineage>
        <taxon>Eukaryota</taxon>
        <taxon>Fungi</taxon>
        <taxon>Dikarya</taxon>
        <taxon>Ascomycota</taxon>
        <taxon>Pezizomycotina</taxon>
        <taxon>Eurotiomycetes</taxon>
        <taxon>Eurotiomycetidae</taxon>
        <taxon>Eurotiales</taxon>
        <taxon>Aspergillaceae</taxon>
        <taxon>Aspergillus</taxon>
        <taxon>Aspergillus subgen. Circumdati</taxon>
    </lineage>
</organism>
<dbReference type="SUPFAM" id="SSF57701">
    <property type="entry name" value="Zn2/Cys6 DNA-binding domain"/>
    <property type="match status" value="1"/>
</dbReference>
<gene>
    <name evidence="7" type="ORF">AKAW2_10624A</name>
</gene>
<evidence type="ECO:0000313" key="7">
    <source>
        <dbReference type="EMBL" id="BCR93578.1"/>
    </source>
</evidence>
<keyword evidence="1" id="KW-0805">Transcription regulation</keyword>
<dbReference type="InterPro" id="IPR001138">
    <property type="entry name" value="Zn2Cys6_DnaBD"/>
</dbReference>
<dbReference type="RefSeq" id="XP_041537344.1">
    <property type="nucleotide sequence ID" value="XM_041689257.1"/>
</dbReference>
<dbReference type="InterPro" id="IPR036864">
    <property type="entry name" value="Zn2-C6_fun-type_DNA-bd_sf"/>
</dbReference>
<dbReference type="InterPro" id="IPR053157">
    <property type="entry name" value="Sterol_Uptake_Regulator"/>
</dbReference>
<dbReference type="PANTHER" id="PTHR47784:SF4">
    <property type="entry name" value="ZN(II)2CYS6 TRANSCRIPTION FACTOR (EUROFUNG)"/>
    <property type="match status" value="1"/>
</dbReference>
<feature type="region of interest" description="Disordered" evidence="5">
    <location>
        <begin position="145"/>
        <end position="178"/>
    </location>
</feature>
<keyword evidence="8" id="KW-1185">Reference proteome</keyword>
<evidence type="ECO:0000256" key="4">
    <source>
        <dbReference type="ARBA" id="ARBA00023242"/>
    </source>
</evidence>
<keyword evidence="4" id="KW-0539">Nucleus</keyword>
<feature type="compositionally biased region" description="Polar residues" evidence="5">
    <location>
        <begin position="161"/>
        <end position="178"/>
    </location>
</feature>
<dbReference type="OrthoDB" id="4937900at2759"/>
<dbReference type="Proteomes" id="UP000661280">
    <property type="component" value="Chromosome 1"/>
</dbReference>
<feature type="domain" description="Zn(2)-C6 fungal-type" evidence="6">
    <location>
        <begin position="106"/>
        <end position="136"/>
    </location>
</feature>
<dbReference type="PANTHER" id="PTHR47784">
    <property type="entry name" value="STEROL UPTAKE CONTROL PROTEIN 2"/>
    <property type="match status" value="1"/>
</dbReference>
<proteinExistence type="predicted"/>
<accession>A0A7R7W0A0</accession>
<evidence type="ECO:0000256" key="3">
    <source>
        <dbReference type="ARBA" id="ARBA00023163"/>
    </source>
</evidence>
<dbReference type="GeneID" id="64954903"/>
<evidence type="ECO:0000256" key="2">
    <source>
        <dbReference type="ARBA" id="ARBA00023125"/>
    </source>
</evidence>
<sequence>MNPPSLALIAFASFTRPNLCCIPNSENSNPKSFTAPLWLLAGHTLSLSPNLEPWAEILDHEARQARTILLTTIATLGACAPEDALSVIDQDSVRMPRRPHKKSRNGCLECKRRHIKCDEKQPICSNCRSSERSCEYADPFIRAAHSRSSKSSTPSPAGLVTSETSLRSPAHPSSLSDSPPVNMLHAELFFNLVNNTIDSLSDGETVWLGAPEVMRMVVSTPYLINQMLATSALHLSIVRPENGEWYRRHAAHLQTHALEIYNQRRLEVNQESTVPLFLFSCILGMHTLCDVLVHREETSFDTFIERFVRCLKLQIGIRVVISSTSWQSLRESILKKPLQDGAILFEWDTKLGPECAGLLRLVEGAKLGDSITSTYRGAIQALQMSMNAALKASLKNVVGVTGWPVIVSPEYAEYLAMQRPEALVILAHYAVILHWHRHLWLFGDGGRFLIESISRHLGPSWAEWLEWPNRSLSEPGRLGGMS</sequence>
<dbReference type="Gene3D" id="4.10.240.10">
    <property type="entry name" value="Zn(2)-C6 fungal-type DNA-binding domain"/>
    <property type="match status" value="1"/>
</dbReference>
<dbReference type="EMBL" id="AP024425">
    <property type="protein sequence ID" value="BCR93578.1"/>
    <property type="molecule type" value="Genomic_DNA"/>
</dbReference>
<dbReference type="AlphaFoldDB" id="A0A7R7W0A0"/>
<evidence type="ECO:0000256" key="1">
    <source>
        <dbReference type="ARBA" id="ARBA00023015"/>
    </source>
</evidence>
<dbReference type="SMART" id="SM00066">
    <property type="entry name" value="GAL4"/>
    <property type="match status" value="1"/>
</dbReference>
<reference evidence="7" key="2">
    <citation type="submission" date="2021-02" db="EMBL/GenBank/DDBJ databases">
        <title>Aspergillus luchuensis mut. kawachii IFO 4304 genome sequence.</title>
        <authorList>
            <person name="Mori K."/>
            <person name="Kadooka C."/>
            <person name="Goto M."/>
            <person name="Futagami T."/>
        </authorList>
    </citation>
    <scope>NUCLEOTIDE SEQUENCE</scope>
    <source>
        <strain evidence="7">IFO 4308</strain>
    </source>
</reference>
<dbReference type="KEGG" id="aluc:AKAW2_10624A"/>
<dbReference type="PROSITE" id="PS50048">
    <property type="entry name" value="ZN2_CY6_FUNGAL_2"/>
    <property type="match status" value="1"/>
</dbReference>
<name>A0A7R7W0A0_ASPKA</name>
<dbReference type="GO" id="GO:0008270">
    <property type="term" value="F:zinc ion binding"/>
    <property type="evidence" value="ECO:0007669"/>
    <property type="project" value="InterPro"/>
</dbReference>
<dbReference type="GO" id="GO:0001228">
    <property type="term" value="F:DNA-binding transcription activator activity, RNA polymerase II-specific"/>
    <property type="evidence" value="ECO:0007669"/>
    <property type="project" value="TreeGrafter"/>
</dbReference>
<keyword evidence="3" id="KW-0804">Transcription</keyword>
<dbReference type="Pfam" id="PF00172">
    <property type="entry name" value="Zn_clus"/>
    <property type="match status" value="1"/>
</dbReference>
<keyword evidence="2" id="KW-0238">DNA-binding</keyword>
<dbReference type="GO" id="GO:0003677">
    <property type="term" value="F:DNA binding"/>
    <property type="evidence" value="ECO:0007669"/>
    <property type="project" value="UniProtKB-KW"/>
</dbReference>
<evidence type="ECO:0000259" key="6">
    <source>
        <dbReference type="PROSITE" id="PS50048"/>
    </source>
</evidence>
<reference evidence="7" key="1">
    <citation type="submission" date="2021-01" db="EMBL/GenBank/DDBJ databases">
        <authorList>
            <consortium name="Aspergillus luchuensis mut. kawachii IFO 4304 genome sequencing consortium"/>
            <person name="Kazuki M."/>
            <person name="Futagami T."/>
        </authorList>
    </citation>
    <scope>NUCLEOTIDE SEQUENCE</scope>
    <source>
        <strain evidence="7">IFO 4308</strain>
    </source>
</reference>
<evidence type="ECO:0000313" key="8">
    <source>
        <dbReference type="Proteomes" id="UP000661280"/>
    </source>
</evidence>
<protein>
    <recommendedName>
        <fullName evidence="6">Zn(2)-C6 fungal-type domain-containing protein</fullName>
    </recommendedName>
</protein>